<feature type="region of interest" description="Disordered" evidence="4">
    <location>
        <begin position="200"/>
        <end position="247"/>
    </location>
</feature>
<feature type="region of interest" description="Disordered" evidence="4">
    <location>
        <begin position="515"/>
        <end position="556"/>
    </location>
</feature>
<feature type="compositionally biased region" description="Polar residues" evidence="4">
    <location>
        <begin position="517"/>
        <end position="533"/>
    </location>
</feature>
<dbReference type="PROSITE" id="PS51800">
    <property type="entry name" value="ZF_CHHC_U11_48K"/>
    <property type="match status" value="2"/>
</dbReference>
<feature type="region of interest" description="Disordered" evidence="4">
    <location>
        <begin position="1014"/>
        <end position="1050"/>
    </location>
</feature>
<evidence type="ECO:0000256" key="2">
    <source>
        <dbReference type="ARBA" id="ARBA00022771"/>
    </source>
</evidence>
<feature type="compositionally biased region" description="Polar residues" evidence="4">
    <location>
        <begin position="984"/>
        <end position="996"/>
    </location>
</feature>
<dbReference type="AlphaFoldDB" id="A0A9P0F6N0"/>
<feature type="region of interest" description="Disordered" evidence="4">
    <location>
        <begin position="572"/>
        <end position="598"/>
    </location>
</feature>
<dbReference type="InterPro" id="IPR022776">
    <property type="entry name" value="TRM13/UPF0224_CHHC_Znf_dom"/>
</dbReference>
<dbReference type="Pfam" id="PF05253">
    <property type="entry name" value="zf-U11-48K"/>
    <property type="match status" value="1"/>
</dbReference>
<feature type="compositionally biased region" description="Polar residues" evidence="4">
    <location>
        <begin position="1168"/>
        <end position="1186"/>
    </location>
</feature>
<evidence type="ECO:0000256" key="3">
    <source>
        <dbReference type="ARBA" id="ARBA00022833"/>
    </source>
</evidence>
<feature type="compositionally biased region" description="Polar residues" evidence="4">
    <location>
        <begin position="734"/>
        <end position="744"/>
    </location>
</feature>
<feature type="region of interest" description="Disordered" evidence="4">
    <location>
        <begin position="1206"/>
        <end position="1233"/>
    </location>
</feature>
<feature type="compositionally biased region" description="Polar residues" evidence="4">
    <location>
        <begin position="572"/>
        <end position="590"/>
    </location>
</feature>
<name>A0A9P0F6N0_BEMTA</name>
<dbReference type="KEGG" id="btab:109032547"/>
<evidence type="ECO:0000256" key="4">
    <source>
        <dbReference type="SAM" id="MobiDB-lite"/>
    </source>
</evidence>
<reference evidence="6" key="1">
    <citation type="submission" date="2021-12" db="EMBL/GenBank/DDBJ databases">
        <authorList>
            <person name="King R."/>
        </authorList>
    </citation>
    <scope>NUCLEOTIDE SEQUENCE</scope>
</reference>
<feature type="domain" description="CHHC U11-48K-type" evidence="5">
    <location>
        <begin position="37"/>
        <end position="64"/>
    </location>
</feature>
<keyword evidence="7" id="KW-1185">Reference proteome</keyword>
<feature type="region of interest" description="Disordered" evidence="4">
    <location>
        <begin position="888"/>
        <end position="920"/>
    </location>
</feature>
<protein>
    <recommendedName>
        <fullName evidence="5">CHHC U11-48K-type domain-containing protein</fullName>
    </recommendedName>
</protein>
<feature type="region of interest" description="Disordered" evidence="4">
    <location>
        <begin position="447"/>
        <end position="497"/>
    </location>
</feature>
<feature type="compositionally biased region" description="Polar residues" evidence="4">
    <location>
        <begin position="898"/>
        <end position="909"/>
    </location>
</feature>
<feature type="compositionally biased region" description="Low complexity" evidence="4">
    <location>
        <begin position="888"/>
        <end position="897"/>
    </location>
</feature>
<dbReference type="GO" id="GO:0008270">
    <property type="term" value="F:zinc ion binding"/>
    <property type="evidence" value="ECO:0007669"/>
    <property type="project" value="UniProtKB-KW"/>
</dbReference>
<organism evidence="6 7">
    <name type="scientific">Bemisia tabaci</name>
    <name type="common">Sweetpotato whitefly</name>
    <name type="synonym">Aleurodes tabaci</name>
    <dbReference type="NCBI Taxonomy" id="7038"/>
    <lineage>
        <taxon>Eukaryota</taxon>
        <taxon>Metazoa</taxon>
        <taxon>Ecdysozoa</taxon>
        <taxon>Arthropoda</taxon>
        <taxon>Hexapoda</taxon>
        <taxon>Insecta</taxon>
        <taxon>Pterygota</taxon>
        <taxon>Neoptera</taxon>
        <taxon>Paraneoptera</taxon>
        <taxon>Hemiptera</taxon>
        <taxon>Sternorrhyncha</taxon>
        <taxon>Aleyrodoidea</taxon>
        <taxon>Aleyrodidae</taxon>
        <taxon>Aleyrodinae</taxon>
        <taxon>Bemisia</taxon>
    </lineage>
</organism>
<keyword evidence="2" id="KW-0863">Zinc-finger</keyword>
<dbReference type="EMBL" id="OU963869">
    <property type="protein sequence ID" value="CAH0394555.1"/>
    <property type="molecule type" value="Genomic_DNA"/>
</dbReference>
<feature type="region of interest" description="Disordered" evidence="4">
    <location>
        <begin position="371"/>
        <end position="397"/>
    </location>
</feature>
<feature type="region of interest" description="Disordered" evidence="4">
    <location>
        <begin position="1167"/>
        <end position="1186"/>
    </location>
</feature>
<evidence type="ECO:0000256" key="1">
    <source>
        <dbReference type="ARBA" id="ARBA00022723"/>
    </source>
</evidence>
<evidence type="ECO:0000313" key="6">
    <source>
        <dbReference type="EMBL" id="CAH0394555.1"/>
    </source>
</evidence>
<dbReference type="Proteomes" id="UP001152759">
    <property type="component" value="Chromosome 8"/>
</dbReference>
<accession>A0A9P0F6N0</accession>
<feature type="region of interest" description="Disordered" evidence="4">
    <location>
        <begin position="671"/>
        <end position="808"/>
    </location>
</feature>
<gene>
    <name evidence="6" type="ORF">BEMITA_LOCUS12839</name>
</gene>
<feature type="region of interest" description="Disordered" evidence="4">
    <location>
        <begin position="977"/>
        <end position="996"/>
    </location>
</feature>
<sequence length="1233" mass="138061">MDDPMVGCPFEMAHWCKQSRLQKHLIKCRKNHPESELEPCPYNATEYIHPDNLVEHLKVCKNAKLLEGLKYDAERLRDNYLDAPYHVPTLQKPESETEDFENEGIQYKSYDEQILERSVSQMSVNSGLDFKPPEYFDKNPSPFRQIQSRGSSTLPSRSSILRNKSAGRGHVMADIISALSEIDEMDYGKYEIRSTVSNDDSKFEDLDSAPISRTGPVPKEGMSLLPGPEKFEDRSSDEEANSDNASACGSELTIIENNRKVASIENTVQPSQMSEPRFPCLLSDSEDEEEEVEELEDRPNFFDTDSDVDDIAAITFPTVDNATRNGHESSSEFSGFSSLIRANSMQNAQIVQSFERKKTWNRGRGTLLQSSNQDLINSNRHWNKNGRQRGGINENRFKSRNCANQQEFSNYQGQPLQNQNNYQQEMPHFSSNSQNQTSQFNQQKFRGNYHNSAGRGVQQDLNGRDMSHSEPIRRGNSVGRGVLLENPGMQPGIGNSIRGGNAAASQFRGNFIGANRDNYNSQGDINRSDSYNTGSSGRGSSCGRGNNLSDSYNQDYQTGNLRNVVGRGQSNVQLKSSGRGDASNQFSSGGNAYKEKSMGRGNLYSKSAGHGSLFSHPGNGDYDRTSVGRGRAMTMMQSTNNFRGKFQPEISHDSFQAVYDSFKDLQIVDFSPASNPSGKNKPRANFKVPSVAGSPPKPSPFSTSALPVDLNVNPSASSMNKAKKKKNRKKKTVEQTSSKPTEVDSSAEAESISKSSQQPQSGPNIKILDRSMDPKKYFGGDGCKDLEPKQDSSLDKPKSNINDSKTAKKKVHFKDRLARRDKYEVYDMFYSQISSFSLNNGINVDEDQSIQQVSQPNYFSERIEAEKPVRAYASVNCIQVSSNVAKSSQENSSSSNNIPTNVHFSSLHSPQKPKVPSRYDKLSDTASYKFVFRHMNKRQANVNRKNKPIAKKVNKSFKAQTVTDRENLVPNEKKNVTFVPRPDTLSNSKPLSQQPADNFNFRNDGAFTIHSSYNSQPQSQNQIFEKSSSNFSLNNKKSSAHQSTKSFKSKNSFVKSHETSLWSQNPPMNLKKTPLQGKNPSFNPNEMSLWTKSSFRNQNKTSSQMNNSNEMSLWNKNSYSAISAVDGSDYNSFQKRNIPQYENFCNDGVKNFVAKKPALAVSKKKMNHVQSKNFNRNSNASGQLGSRYRNTQSFLRSIYSNPLEKPIIYGPSQSRQPQHSSKKPLAFSPFNST</sequence>
<keyword evidence="3" id="KW-0862">Zinc</keyword>
<feature type="compositionally biased region" description="Polar residues" evidence="4">
    <location>
        <begin position="371"/>
        <end position="380"/>
    </location>
</feature>
<proteinExistence type="predicted"/>
<evidence type="ECO:0000259" key="5">
    <source>
        <dbReference type="PROSITE" id="PS51800"/>
    </source>
</evidence>
<keyword evidence="1" id="KW-0479">Metal-binding</keyword>
<evidence type="ECO:0000313" key="7">
    <source>
        <dbReference type="Proteomes" id="UP001152759"/>
    </source>
</evidence>
<feature type="compositionally biased region" description="Low complexity" evidence="4">
    <location>
        <begin position="746"/>
        <end position="756"/>
    </location>
</feature>
<feature type="compositionally biased region" description="Basic and acidic residues" evidence="4">
    <location>
        <begin position="462"/>
        <end position="473"/>
    </location>
</feature>
<feature type="compositionally biased region" description="Basic and acidic residues" evidence="4">
    <location>
        <begin position="767"/>
        <end position="798"/>
    </location>
</feature>
<feature type="domain" description="CHHC U11-48K-type" evidence="5">
    <location>
        <begin position="5"/>
        <end position="32"/>
    </location>
</feature>
<feature type="compositionally biased region" description="Basic residues" evidence="4">
    <location>
        <begin position="721"/>
        <end position="731"/>
    </location>
</feature>